<dbReference type="PANTHER" id="PTHR35089">
    <property type="entry name" value="CHAPERONE PROTEIN SKP"/>
    <property type="match status" value="1"/>
</dbReference>
<feature type="signal peptide" evidence="4">
    <location>
        <begin position="1"/>
        <end position="19"/>
    </location>
</feature>
<evidence type="ECO:0000313" key="6">
    <source>
        <dbReference type="Proteomes" id="UP000268033"/>
    </source>
</evidence>
<dbReference type="Gene3D" id="3.30.910.20">
    <property type="entry name" value="Skp domain"/>
    <property type="match status" value="1"/>
</dbReference>
<evidence type="ECO:0000313" key="5">
    <source>
        <dbReference type="EMBL" id="ROQ28467.1"/>
    </source>
</evidence>
<feature type="chain" id="PRO_5018125166" description="Chaperone protein Skp" evidence="4">
    <location>
        <begin position="20"/>
        <end position="169"/>
    </location>
</feature>
<comment type="similarity">
    <text evidence="3">Belongs to the skp family.</text>
</comment>
<name>A0A3N1PNC0_9GAMM</name>
<dbReference type="Pfam" id="PF03938">
    <property type="entry name" value="OmpH"/>
    <property type="match status" value="1"/>
</dbReference>
<dbReference type="Proteomes" id="UP000268033">
    <property type="component" value="Unassembled WGS sequence"/>
</dbReference>
<protein>
    <recommendedName>
        <fullName evidence="1">Chaperone protein Skp</fullName>
    </recommendedName>
</protein>
<reference evidence="5 6" key="1">
    <citation type="submission" date="2018-11" db="EMBL/GenBank/DDBJ databases">
        <title>Genomic Encyclopedia of Type Strains, Phase IV (KMG-IV): sequencing the most valuable type-strain genomes for metagenomic binning, comparative biology and taxonomic classification.</title>
        <authorList>
            <person name="Goeker M."/>
        </authorList>
    </citation>
    <scope>NUCLEOTIDE SEQUENCE [LARGE SCALE GENOMIC DNA]</scope>
    <source>
        <strain evidence="5 6">DSM 21945</strain>
    </source>
</reference>
<dbReference type="STRING" id="584787.GCA_001247655_00368"/>
<sequence length="169" mass="18830">MKKSLIGAVLAMGLTAAVAAPASAETRIAVIDMAKIFQSLPQRQQVEDKLKKEFSDRIEEVRKLETQMQSIQEQARRDASIMTDTQKTDLSRKMEQLDADYKLKRKALDEDMRARQGEERNKLLASIEDAVTKVAKGKYDVVLQSGAVAYISNDVDISDKVIAQVSKGK</sequence>
<dbReference type="GO" id="GO:0051082">
    <property type="term" value="F:unfolded protein binding"/>
    <property type="evidence" value="ECO:0007669"/>
    <property type="project" value="InterPro"/>
</dbReference>
<keyword evidence="6" id="KW-1185">Reference proteome</keyword>
<dbReference type="EMBL" id="RJUL01000003">
    <property type="protein sequence ID" value="ROQ28467.1"/>
    <property type="molecule type" value="Genomic_DNA"/>
</dbReference>
<evidence type="ECO:0000256" key="2">
    <source>
        <dbReference type="ARBA" id="ARBA00022729"/>
    </source>
</evidence>
<dbReference type="SMART" id="SM00935">
    <property type="entry name" value="OmpH"/>
    <property type="match status" value="1"/>
</dbReference>
<dbReference type="PIRSF" id="PIRSF002094">
    <property type="entry name" value="OMP26_Skp"/>
    <property type="match status" value="1"/>
</dbReference>
<dbReference type="RefSeq" id="WP_123420973.1">
    <property type="nucleotide sequence ID" value="NZ_JBLXAC010000001.1"/>
</dbReference>
<dbReference type="GO" id="GO:0050821">
    <property type="term" value="P:protein stabilization"/>
    <property type="evidence" value="ECO:0007669"/>
    <property type="project" value="TreeGrafter"/>
</dbReference>
<dbReference type="InterPro" id="IPR005632">
    <property type="entry name" value="Chaperone_Skp"/>
</dbReference>
<evidence type="ECO:0000256" key="3">
    <source>
        <dbReference type="PIRNR" id="PIRNR002094"/>
    </source>
</evidence>
<keyword evidence="2 4" id="KW-0732">Signal</keyword>
<comment type="caution">
    <text evidence="5">The sequence shown here is derived from an EMBL/GenBank/DDBJ whole genome shotgun (WGS) entry which is preliminary data.</text>
</comment>
<dbReference type="AlphaFoldDB" id="A0A3N1PNC0"/>
<organism evidence="5 6">
    <name type="scientific">Gallaecimonas pentaromativorans</name>
    <dbReference type="NCBI Taxonomy" id="584787"/>
    <lineage>
        <taxon>Bacteria</taxon>
        <taxon>Pseudomonadati</taxon>
        <taxon>Pseudomonadota</taxon>
        <taxon>Gammaproteobacteria</taxon>
        <taxon>Enterobacterales</taxon>
        <taxon>Gallaecimonadaceae</taxon>
        <taxon>Gallaecimonas</taxon>
    </lineage>
</organism>
<dbReference type="InterPro" id="IPR024930">
    <property type="entry name" value="Skp_dom_sf"/>
</dbReference>
<evidence type="ECO:0000256" key="4">
    <source>
        <dbReference type="SAM" id="SignalP"/>
    </source>
</evidence>
<proteinExistence type="inferred from homology"/>
<gene>
    <name evidence="5" type="ORF">EDC28_10359</name>
</gene>
<accession>A0A3N1PNC0</accession>
<evidence type="ECO:0000256" key="1">
    <source>
        <dbReference type="ARBA" id="ARBA00018026"/>
    </source>
</evidence>
<dbReference type="GO" id="GO:0005829">
    <property type="term" value="C:cytosol"/>
    <property type="evidence" value="ECO:0007669"/>
    <property type="project" value="TreeGrafter"/>
</dbReference>
<dbReference type="SUPFAM" id="SSF111384">
    <property type="entry name" value="OmpH-like"/>
    <property type="match status" value="1"/>
</dbReference>
<dbReference type="PANTHER" id="PTHR35089:SF1">
    <property type="entry name" value="CHAPERONE PROTEIN SKP"/>
    <property type="match status" value="1"/>
</dbReference>